<dbReference type="InterPro" id="IPR029068">
    <property type="entry name" value="Glyas_Bleomycin-R_OHBP_Dase"/>
</dbReference>
<protein>
    <submittedName>
        <fullName evidence="2">Ring-cleaving dioxygenase</fullName>
    </submittedName>
</protein>
<reference evidence="2 3" key="1">
    <citation type="submission" date="2020-03" db="EMBL/GenBank/DDBJ databases">
        <title>Assessment of the enzymatic potential of alkaline-tolerant lipase obtained from Bacillus luteus H11 (technogenic soil) for the bioremediation of saline soils contaminated with petroleum substances.</title>
        <authorList>
            <person name="Kalwasinska A."/>
        </authorList>
    </citation>
    <scope>NUCLEOTIDE SEQUENCE [LARGE SCALE GENOMIC DNA]</scope>
    <source>
        <strain evidence="2 3">H11</strain>
    </source>
</reference>
<dbReference type="CDD" id="cd08347">
    <property type="entry name" value="PcpA_C_like"/>
    <property type="match status" value="1"/>
</dbReference>
<dbReference type="Proteomes" id="UP000752012">
    <property type="component" value="Unassembled WGS sequence"/>
</dbReference>
<dbReference type="Pfam" id="PF00903">
    <property type="entry name" value="Glyoxalase"/>
    <property type="match status" value="2"/>
</dbReference>
<dbReference type="InterPro" id="IPR052537">
    <property type="entry name" value="Extradiol_RC_dioxygenase"/>
</dbReference>
<accession>A0A969PXR0</accession>
<dbReference type="InterPro" id="IPR004360">
    <property type="entry name" value="Glyas_Fos-R_dOase_dom"/>
</dbReference>
<keyword evidence="2" id="KW-0223">Dioxygenase</keyword>
<organism evidence="2 3">
    <name type="scientific">Alkalicoccus luteus</name>
    <dbReference type="NCBI Taxonomy" id="1237094"/>
    <lineage>
        <taxon>Bacteria</taxon>
        <taxon>Bacillati</taxon>
        <taxon>Bacillota</taxon>
        <taxon>Bacilli</taxon>
        <taxon>Bacillales</taxon>
        <taxon>Bacillaceae</taxon>
        <taxon>Alkalicoccus</taxon>
    </lineage>
</organism>
<feature type="domain" description="VOC" evidence="1">
    <location>
        <begin position="150"/>
        <end position="267"/>
    </location>
</feature>
<dbReference type="PROSITE" id="PS51819">
    <property type="entry name" value="VOC"/>
    <property type="match status" value="2"/>
</dbReference>
<dbReference type="PANTHER" id="PTHR36110:SF2">
    <property type="entry name" value="RING-CLEAVING DIOXYGENASE MHQE-RELATED"/>
    <property type="match status" value="1"/>
</dbReference>
<dbReference type="SUPFAM" id="SSF54593">
    <property type="entry name" value="Glyoxalase/Bleomycin resistance protein/Dihydroxybiphenyl dioxygenase"/>
    <property type="match status" value="1"/>
</dbReference>
<dbReference type="GO" id="GO:0051213">
    <property type="term" value="F:dioxygenase activity"/>
    <property type="evidence" value="ECO:0007669"/>
    <property type="project" value="UniProtKB-KW"/>
</dbReference>
<keyword evidence="2" id="KW-0560">Oxidoreductase</keyword>
<name>A0A969PXR0_9BACI</name>
<gene>
    <name evidence="2" type="ORF">HCN83_08020</name>
</gene>
<dbReference type="InterPro" id="IPR037523">
    <property type="entry name" value="VOC_core"/>
</dbReference>
<dbReference type="RefSeq" id="WP_168006158.1">
    <property type="nucleotide sequence ID" value="NZ_JAATHJ010000009.1"/>
</dbReference>
<dbReference type="AlphaFoldDB" id="A0A969PXR0"/>
<evidence type="ECO:0000259" key="1">
    <source>
        <dbReference type="PROSITE" id="PS51819"/>
    </source>
</evidence>
<proteinExistence type="predicted"/>
<feature type="domain" description="VOC" evidence="1">
    <location>
        <begin position="5"/>
        <end position="129"/>
    </location>
</feature>
<comment type="caution">
    <text evidence="2">The sequence shown here is derived from an EMBL/GenBank/DDBJ whole genome shotgun (WGS) entry which is preliminary data.</text>
</comment>
<evidence type="ECO:0000313" key="3">
    <source>
        <dbReference type="Proteomes" id="UP000752012"/>
    </source>
</evidence>
<dbReference type="EMBL" id="JAATHJ010000009">
    <property type="protein sequence ID" value="NJP37532.1"/>
    <property type="molecule type" value="Genomic_DNA"/>
</dbReference>
<evidence type="ECO:0000313" key="2">
    <source>
        <dbReference type="EMBL" id="NJP37532.1"/>
    </source>
</evidence>
<dbReference type="PANTHER" id="PTHR36110">
    <property type="entry name" value="RING-CLEAVING DIOXYGENASE MHQE-RELATED"/>
    <property type="match status" value="1"/>
</dbReference>
<sequence length="314" mass="35049">MRTEGIHHITAIVGHPQENADFYAGVLGLRLVKKTVNFDDPGTYHLYFGNKTGEPGTIITFFPWANAFPGKIGSGQVGVTTYVVPEGALSFWENRLTNLNVHVQKEERFGETFLAFEDPHGLQLEIVARSRGSKSDWETEDISSNEAIKGFGGAILLSSRPEQTGKLLTEGMGLQLIGQEGDYIRYEAPAALGNIIDIKQTPVGSGEMGVGMVHHIAWRAADDAEQIEWQEHIRNLGYGVTDVRDRQYFNAIYFRERGHLLFEIATDPPGFMRDEPVEALGEELKLPEQFEAQREKIEQHVLPFTVPVQKGEKA</sequence>
<keyword evidence="3" id="KW-1185">Reference proteome</keyword>
<dbReference type="Gene3D" id="3.10.180.10">
    <property type="entry name" value="2,3-Dihydroxybiphenyl 1,2-Dioxygenase, domain 1"/>
    <property type="match status" value="2"/>
</dbReference>
<dbReference type="CDD" id="cd08346">
    <property type="entry name" value="PcpA_N_like"/>
    <property type="match status" value="1"/>
</dbReference>